<evidence type="ECO:0000256" key="5">
    <source>
        <dbReference type="ARBA" id="ARBA00023204"/>
    </source>
</evidence>
<dbReference type="GO" id="GO:0006281">
    <property type="term" value="P:DNA repair"/>
    <property type="evidence" value="ECO:0007669"/>
    <property type="project" value="UniProtKB-KW"/>
</dbReference>
<gene>
    <name evidence="9" type="ORF">A1Q2_04311</name>
</gene>
<dbReference type="OrthoDB" id="5576441at2759"/>
<keyword evidence="4" id="KW-0233">DNA recombination</keyword>
<keyword evidence="5" id="KW-0234">DNA repair</keyword>
<dbReference type="Pfam" id="PF09494">
    <property type="entry name" value="Slx4"/>
    <property type="match status" value="1"/>
</dbReference>
<dbReference type="HOGENOM" id="CLU_364466_0_0_1"/>
<protein>
    <recommendedName>
        <fullName evidence="7">Structure-specific endonuclease subunit SLX4</fullName>
    </recommendedName>
</protein>
<feature type="compositionally biased region" description="Polar residues" evidence="8">
    <location>
        <begin position="533"/>
        <end position="549"/>
    </location>
</feature>
<feature type="compositionally biased region" description="Polar residues" evidence="8">
    <location>
        <begin position="332"/>
        <end position="344"/>
    </location>
</feature>
<evidence type="ECO:0000256" key="6">
    <source>
        <dbReference type="ARBA" id="ARBA00023242"/>
    </source>
</evidence>
<keyword evidence="10" id="KW-1185">Reference proteome</keyword>
<evidence type="ECO:0000313" key="10">
    <source>
        <dbReference type="Proteomes" id="UP000006757"/>
    </source>
</evidence>
<feature type="compositionally biased region" description="Basic and acidic residues" evidence="8">
    <location>
        <begin position="377"/>
        <end position="393"/>
    </location>
</feature>
<reference evidence="9 10" key="1">
    <citation type="journal article" date="2012" name="Eukaryot. Cell">
        <title>Genome sequence of the Trichosporon asahii environmental strain CBS 8904.</title>
        <authorList>
            <person name="Yang R.Y."/>
            <person name="Li H.T."/>
            <person name="Zhu H."/>
            <person name="Zhou G.P."/>
            <person name="Wang M."/>
            <person name="Wang L."/>
        </authorList>
    </citation>
    <scope>NUCLEOTIDE SEQUENCE [LARGE SCALE GENOMIC DNA]</scope>
    <source>
        <strain evidence="9 10">CBS 8904</strain>
    </source>
</reference>
<evidence type="ECO:0000256" key="2">
    <source>
        <dbReference type="ARBA" id="ARBA00006661"/>
    </source>
</evidence>
<evidence type="ECO:0000256" key="3">
    <source>
        <dbReference type="ARBA" id="ARBA00022763"/>
    </source>
</evidence>
<dbReference type="OMA" id="RWRHIST"/>
<keyword evidence="6" id="KW-0539">Nucleus</keyword>
<feature type="region of interest" description="Disordered" evidence="8">
    <location>
        <begin position="575"/>
        <end position="617"/>
    </location>
</feature>
<dbReference type="GO" id="GO:0033557">
    <property type="term" value="C:Slx1-Slx4 complex"/>
    <property type="evidence" value="ECO:0007669"/>
    <property type="project" value="InterPro"/>
</dbReference>
<evidence type="ECO:0000256" key="1">
    <source>
        <dbReference type="ARBA" id="ARBA00004123"/>
    </source>
</evidence>
<dbReference type="InterPro" id="IPR018574">
    <property type="entry name" value="Structure-sp_endonuc_su_Slx4"/>
</dbReference>
<accession>K1WIY2</accession>
<dbReference type="STRING" id="1220162.K1WIY2"/>
<dbReference type="AlphaFoldDB" id="K1WIY2"/>
<evidence type="ECO:0000313" key="9">
    <source>
        <dbReference type="EMBL" id="EKD01389.1"/>
    </source>
</evidence>
<feature type="compositionally biased region" description="Pro residues" evidence="8">
    <location>
        <begin position="586"/>
        <end position="611"/>
    </location>
</feature>
<feature type="region of interest" description="Disordered" evidence="8">
    <location>
        <begin position="672"/>
        <end position="718"/>
    </location>
</feature>
<feature type="compositionally biased region" description="Low complexity" evidence="8">
    <location>
        <begin position="474"/>
        <end position="483"/>
    </location>
</feature>
<dbReference type="GO" id="GO:0006260">
    <property type="term" value="P:DNA replication"/>
    <property type="evidence" value="ECO:0007669"/>
    <property type="project" value="InterPro"/>
</dbReference>
<keyword evidence="3" id="KW-0227">DNA damage</keyword>
<sequence length="797" mass="86514">MSDSDDLVVIPESPPPPRRSGRSVRARSAPKTPKAPSSDDDIVILDVPPITPAQPTPSARRPRKKRLSEGEVICLSDSPPPRPPLKDRFTYAGPSAPKPKVKRAANTGPSRPRKVVSSEPNPDLPSINRVLRPPREEPEVEVPEWLGKVSVLLHLRDCPVCRRHFKKGDAGPARWRHISTCIPIAYRPPNPAPDLQALIVAALNPDRELTLLGQRTHAASESETLSTSVDLEIHSRHKLNVTTVTELFGREDQVDERLRAFLGSPEPEPGGPGWLSGRPSASATVASLPSSLPPATPWAPSPSPPRSHSPTDSISSRESETLQQEEEGDPFPSTQEMGTSSLASQYARPPQVGAPLSSQSGSLLPQAPPILGLTQQQRDEFQKREATQRRRDAIAASQAEPTPTRPFEPGEARAIQGASPNRLDLARGAGPSSPRSGARSRAATPVWGSGPSTPVRSADTTPTKKAKNNDGKASPSTLTPPSSAMKSMKISSPIVISSDDDPTPRKRNWDEWGAGADLVYVPSDDEEPAPASQAISVTSGSESAVSVTSGSDDDLWDSWGADAVMHFNADSESDGYDAFEFSSSPPREPSPTPSRAPPAPTAPAPKPPGPTMPDYNSWEIPKLKVSCCVRREADCQKLVEGYGFRASKDKGGLVRIATECWVAIHGTVSESEEEVPLAQLHTPKAKTPKGARPRSAKVATEPETPSKSKGKGKAKEDMTPEQLDELFFAMIRDDDEFYLRILRYEPIHWDEFLSRAIRDGAYGKGWKDRLRAFLDRQGITFYTADPGQPRSRQKKRR</sequence>
<evidence type="ECO:0000256" key="8">
    <source>
        <dbReference type="SAM" id="MobiDB-lite"/>
    </source>
</evidence>
<feature type="compositionally biased region" description="Low complexity" evidence="8">
    <location>
        <begin position="275"/>
        <end position="290"/>
    </location>
</feature>
<feature type="compositionally biased region" description="Pro residues" evidence="8">
    <location>
        <begin position="291"/>
        <end position="307"/>
    </location>
</feature>
<dbReference type="Proteomes" id="UP000006757">
    <property type="component" value="Unassembled WGS sequence"/>
</dbReference>
<comment type="subcellular location">
    <subcellularLocation>
        <location evidence="1">Nucleus</location>
    </subcellularLocation>
</comment>
<dbReference type="eggNOG" id="ENOG502SC3D">
    <property type="taxonomic scope" value="Eukaryota"/>
</dbReference>
<organism evidence="9 10">
    <name type="scientific">Trichosporon asahii var. asahii (strain CBS 8904)</name>
    <name type="common">Yeast</name>
    <dbReference type="NCBI Taxonomy" id="1220162"/>
    <lineage>
        <taxon>Eukaryota</taxon>
        <taxon>Fungi</taxon>
        <taxon>Dikarya</taxon>
        <taxon>Basidiomycota</taxon>
        <taxon>Agaricomycotina</taxon>
        <taxon>Tremellomycetes</taxon>
        <taxon>Trichosporonales</taxon>
        <taxon>Trichosporonaceae</taxon>
        <taxon>Trichosporon</taxon>
    </lineage>
</organism>
<dbReference type="GO" id="GO:0006310">
    <property type="term" value="P:DNA recombination"/>
    <property type="evidence" value="ECO:0007669"/>
    <property type="project" value="UniProtKB-KW"/>
</dbReference>
<feature type="compositionally biased region" description="Basic residues" evidence="8">
    <location>
        <begin position="683"/>
        <end position="695"/>
    </location>
</feature>
<name>K1WIY2_TRIAC</name>
<comment type="similarity">
    <text evidence="2">Belongs to the SLX4 family.</text>
</comment>
<feature type="compositionally biased region" description="Low complexity" evidence="8">
    <location>
        <begin position="426"/>
        <end position="443"/>
    </location>
</feature>
<comment type="caution">
    <text evidence="9">The sequence shown here is derived from an EMBL/GenBank/DDBJ whole genome shotgun (WGS) entry which is preliminary data.</text>
</comment>
<feature type="region of interest" description="Disordered" evidence="8">
    <location>
        <begin position="261"/>
        <end position="558"/>
    </location>
</feature>
<dbReference type="EMBL" id="AMBO01000317">
    <property type="protein sequence ID" value="EKD01389.1"/>
    <property type="molecule type" value="Genomic_DNA"/>
</dbReference>
<evidence type="ECO:0000256" key="4">
    <source>
        <dbReference type="ARBA" id="ARBA00023172"/>
    </source>
</evidence>
<dbReference type="InParanoid" id="K1WIY2"/>
<proteinExistence type="inferred from homology"/>
<feature type="compositionally biased region" description="Low complexity" evidence="8">
    <location>
        <begin position="353"/>
        <end position="365"/>
    </location>
</feature>
<evidence type="ECO:0000256" key="7">
    <source>
        <dbReference type="ARBA" id="ARBA00029496"/>
    </source>
</evidence>
<feature type="compositionally biased region" description="Polar residues" evidence="8">
    <location>
        <begin position="450"/>
        <end position="463"/>
    </location>
</feature>
<feature type="region of interest" description="Disordered" evidence="8">
    <location>
        <begin position="1"/>
        <end position="130"/>
    </location>
</feature>